<sequence length="778" mass="86548">MSCWEDGNHLLSAAQRCKLVSVLRAASALVDTLLFCPKNFLRSLVKQLPHVPLEVVCSLHAASLASLESFLRTSGASVQYMVAAITSLSCEENVSAEQIAVMQTAAEAVCELVTKQCPEALEVVKQLPQAMQATPTYSLLRAAVASTSISSAVAEAVGAVMLSSRLEEPPLSMPEAVSQQETWQYSSLPQATISLYSDLLSVLGTTHFAELLQKALSVEQLNWPALLQAVVCFLQHDQSTPRLLTELVEGLVSEGLEEGDTHLLACGLLFARQASLEGSHLFTSYGHWLQNVFGDRSGTFIKGKKELLFLLKMLSALVPHDPVFALKAHVSHPPRQLAKCLAQVNDYVTLVSTRLQDLGEKVPSGGKTDVDARQEVEEAIEHYSCTGSIPQSVIEASRFRQPYYLGRFLPSLLCPSSTCSEPRDQFISALAREKIIPPRMMRRYEKACQEMKGREMESVTGDVVSILEELPRVVRENSGGVASLLSRLSSCLREETLSPVRALKLVDHILSAIGKTLVTEWENKDHGYRWVGDLLAVLSSHTSLHSPLYARLNELLTSQFVELVAMQLFAVAVLLCQAFHAAPPMAGLELNGTALCTGKEFCLDLLCQLRHDMPTQALRFCCIFMEQFIHIERETPLPTCLLRKMVYMYKRARFLHSTFTENTVLEAVERLLLENHYIAEQWHSCKISFEAWVSWELDVREERTARPMRLSYRWKEVYGTYLPSSSADQLFQTLFKALVRQQHSAEFVAILQELARVGCSSSSPLLETLQTLLSDVSN</sequence>
<dbReference type="AlphaFoldDB" id="A0AA35XG32"/>
<proteinExistence type="predicted"/>
<feature type="domain" description="Fanconi anaemia group A protein helical" evidence="2">
    <location>
        <begin position="371"/>
        <end position="448"/>
    </location>
</feature>
<dbReference type="EMBL" id="CASHTH010003836">
    <property type="protein sequence ID" value="CAI8050170.1"/>
    <property type="molecule type" value="Genomic_DNA"/>
</dbReference>
<reference evidence="4" key="1">
    <citation type="submission" date="2023-03" db="EMBL/GenBank/DDBJ databases">
        <authorList>
            <person name="Steffen K."/>
            <person name="Cardenas P."/>
        </authorList>
    </citation>
    <scope>NUCLEOTIDE SEQUENCE</scope>
</reference>
<keyword evidence="5" id="KW-1185">Reference proteome</keyword>
<dbReference type="GO" id="GO:0043240">
    <property type="term" value="C:Fanconi anaemia nuclear complex"/>
    <property type="evidence" value="ECO:0007669"/>
    <property type="project" value="InterPro"/>
</dbReference>
<name>A0AA35XG32_GEOBA</name>
<evidence type="ECO:0000259" key="2">
    <source>
        <dbReference type="Pfam" id="PF24781"/>
    </source>
</evidence>
<accession>A0AA35XG32</accession>
<evidence type="ECO:0000313" key="5">
    <source>
        <dbReference type="Proteomes" id="UP001174909"/>
    </source>
</evidence>
<evidence type="ECO:0000259" key="1">
    <source>
        <dbReference type="Pfam" id="PF15865"/>
    </source>
</evidence>
<dbReference type="InterPro" id="IPR055386">
    <property type="entry name" value="FANCA_helical"/>
</dbReference>
<dbReference type="PANTHER" id="PTHR12047:SF2">
    <property type="entry name" value="FANCONI ANEMIA GROUP A PROTEIN"/>
    <property type="match status" value="1"/>
</dbReference>
<dbReference type="Pfam" id="PF24781">
    <property type="entry name" value="FANCA_helical"/>
    <property type="match status" value="1"/>
</dbReference>
<organism evidence="4 5">
    <name type="scientific">Geodia barretti</name>
    <name type="common">Barrett's horny sponge</name>
    <dbReference type="NCBI Taxonomy" id="519541"/>
    <lineage>
        <taxon>Eukaryota</taxon>
        <taxon>Metazoa</taxon>
        <taxon>Porifera</taxon>
        <taxon>Demospongiae</taxon>
        <taxon>Heteroscleromorpha</taxon>
        <taxon>Tetractinellida</taxon>
        <taxon>Astrophorina</taxon>
        <taxon>Geodiidae</taxon>
        <taxon>Geodia</taxon>
    </lineage>
</organism>
<comment type="caution">
    <text evidence="4">The sequence shown here is derived from an EMBL/GenBank/DDBJ whole genome shotgun (WGS) entry which is preliminary data.</text>
</comment>
<gene>
    <name evidence="4" type="ORF">GBAR_LOCUS27586</name>
</gene>
<protein>
    <submittedName>
        <fullName evidence="4">Fanconi anemia group A protein homolog</fullName>
    </submittedName>
</protein>
<feature type="domain" description="Fanconi anaemia group A protein N-terminal" evidence="1">
    <location>
        <begin position="119"/>
        <end position="358"/>
    </location>
</feature>
<dbReference type="InterPro" id="IPR055387">
    <property type="entry name" value="FANCA_arcN"/>
</dbReference>
<dbReference type="Pfam" id="PF15865">
    <property type="entry name" value="Fanconi_A_N"/>
    <property type="match status" value="1"/>
</dbReference>
<dbReference type="InterPro" id="IPR003516">
    <property type="entry name" value="FANCA"/>
</dbReference>
<evidence type="ECO:0000313" key="4">
    <source>
        <dbReference type="EMBL" id="CAI8050170.1"/>
    </source>
</evidence>
<dbReference type="Pfam" id="PF24783">
    <property type="entry name" value="FANCA_arcN"/>
    <property type="match status" value="1"/>
</dbReference>
<dbReference type="GO" id="GO:0036297">
    <property type="term" value="P:interstrand cross-link repair"/>
    <property type="evidence" value="ECO:0007669"/>
    <property type="project" value="InterPro"/>
</dbReference>
<dbReference type="PANTHER" id="PTHR12047">
    <property type="entry name" value="FANCONI ANEMIA GROUP A PROTEIN"/>
    <property type="match status" value="1"/>
</dbReference>
<dbReference type="Proteomes" id="UP001174909">
    <property type="component" value="Unassembled WGS sequence"/>
</dbReference>
<dbReference type="InterPro" id="IPR031729">
    <property type="entry name" value="Fanconi_A_N"/>
</dbReference>
<evidence type="ECO:0000259" key="3">
    <source>
        <dbReference type="Pfam" id="PF24783"/>
    </source>
</evidence>
<feature type="domain" description="Fanconi anaemia group A protein arcN subdomain" evidence="3">
    <location>
        <begin position="455"/>
        <end position="651"/>
    </location>
</feature>